<dbReference type="Proteomes" id="UP000824881">
    <property type="component" value="Unassembled WGS sequence"/>
</dbReference>
<proteinExistence type="predicted"/>
<keyword evidence="2" id="KW-1185">Reference proteome</keyword>
<sequence length="254" mass="28590">MGLQDAHPVVTPLEPGVDLSIDAPGVSPKTLDQSGTSRYRQAIGLLMYLSLGTRPDITYTVSTLSRFLDAPHTTHMESVKCVFKYLKGSRDLRLYLRGDQPLGYSNADFASDQDRYSILGYAFFIGHGAISWSSKKQPLVTLSSCESEYVALTHASKELLWLRKLVEEIFAPLKSLTTLYCDDQGAIILSKDSTFHAHTKHIDTCFHFICQTVINNQVQLIYCPTNEMVADIFTKSLTHIRFEKFRSLLGLRYP</sequence>
<dbReference type="EMBL" id="WQMT02000008">
    <property type="protein sequence ID" value="KAG9220206.1"/>
    <property type="molecule type" value="Genomic_DNA"/>
</dbReference>
<reference evidence="1 2" key="1">
    <citation type="journal article" date="2021" name="Appl. Environ. Microbiol.">
        <title>Genetic linkage and physical mapping for an oyster mushroom Pleurotus cornucopiae and QTL analysis for the trait cap color.</title>
        <authorList>
            <person name="Zhang Y."/>
            <person name="Gao W."/>
            <person name="Sonnenberg A."/>
            <person name="Chen Q."/>
            <person name="Zhang J."/>
            <person name="Huang C."/>
        </authorList>
    </citation>
    <scope>NUCLEOTIDE SEQUENCE [LARGE SCALE GENOMIC DNA]</scope>
    <source>
        <strain evidence="1">CCMSSC00406</strain>
    </source>
</reference>
<comment type="caution">
    <text evidence="1">The sequence shown here is derived from an EMBL/GenBank/DDBJ whole genome shotgun (WGS) entry which is preliminary data.</text>
</comment>
<accession>A0ACB7IT11</accession>
<name>A0ACB7IT11_PLECO</name>
<gene>
    <name evidence="1" type="ORF">CCMSSC00406_0010205</name>
</gene>
<evidence type="ECO:0000313" key="1">
    <source>
        <dbReference type="EMBL" id="KAG9220206.1"/>
    </source>
</evidence>
<organism evidence="1 2">
    <name type="scientific">Pleurotus cornucopiae</name>
    <name type="common">Cornucopia mushroom</name>
    <dbReference type="NCBI Taxonomy" id="5321"/>
    <lineage>
        <taxon>Eukaryota</taxon>
        <taxon>Fungi</taxon>
        <taxon>Dikarya</taxon>
        <taxon>Basidiomycota</taxon>
        <taxon>Agaricomycotina</taxon>
        <taxon>Agaricomycetes</taxon>
        <taxon>Agaricomycetidae</taxon>
        <taxon>Agaricales</taxon>
        <taxon>Pleurotineae</taxon>
        <taxon>Pleurotaceae</taxon>
        <taxon>Pleurotus</taxon>
    </lineage>
</organism>
<protein>
    <submittedName>
        <fullName evidence="1">Uncharacterized protein</fullName>
    </submittedName>
</protein>
<evidence type="ECO:0000313" key="2">
    <source>
        <dbReference type="Proteomes" id="UP000824881"/>
    </source>
</evidence>